<dbReference type="GO" id="GO:0007165">
    <property type="term" value="P:signal transduction"/>
    <property type="evidence" value="ECO:0007669"/>
    <property type="project" value="InterPro"/>
</dbReference>
<dbReference type="InterPro" id="IPR032675">
    <property type="entry name" value="LRR_dom_sf"/>
</dbReference>
<dbReference type="Pfam" id="PF13676">
    <property type="entry name" value="TIR_2"/>
    <property type="match status" value="1"/>
</dbReference>
<evidence type="ECO:0000259" key="3">
    <source>
        <dbReference type="Pfam" id="PF13676"/>
    </source>
</evidence>
<evidence type="ECO:0000256" key="1">
    <source>
        <dbReference type="ARBA" id="ARBA00022737"/>
    </source>
</evidence>
<feature type="domain" description="TIR" evidence="3">
    <location>
        <begin position="716"/>
        <end position="804"/>
    </location>
</feature>
<dbReference type="Pfam" id="PF16095">
    <property type="entry name" value="COR-A"/>
    <property type="match status" value="1"/>
</dbReference>
<accession>A0A255Z486</accession>
<dbReference type="SUPFAM" id="SSF52058">
    <property type="entry name" value="L domain-like"/>
    <property type="match status" value="1"/>
</dbReference>
<feature type="region of interest" description="Disordered" evidence="2">
    <location>
        <begin position="1"/>
        <end position="64"/>
    </location>
</feature>
<keyword evidence="1" id="KW-0677">Repeat</keyword>
<evidence type="ECO:0000313" key="6">
    <source>
        <dbReference type="Proteomes" id="UP000216998"/>
    </source>
</evidence>
<name>A0A255Z486_9PROT</name>
<gene>
    <name evidence="5" type="ORF">CHU95_05565</name>
</gene>
<sequence>MNDSNDQNRDKKVLTLGGRPTLGLGGANKPGQSNPAQLSSGGAGAVTGGVRQSFSHGRGNPTATAIARITRESRKKTGKLDLRDLPLDKLPAEIEKLSNLKILLCDNTKISDISIIKNLTKLSIISLSNTKVTDISPIFSLSLSSIICFECPIETSLQVLLENQPALQHLVLGGAPLPGIPPGVLSEKWNDNCLDRLRAHFADLEKGGEANDAHIKLLILGNGRVGKTQITRRLCQSDFTFNQEWDSTHGIRIGQATLPAIEDIPVTLSVWDFGGQDIYHGTHALFLNSPAILALVWDKDAEQRRRHGSPDQWFRDYPLPYWLALARQQGDVNSPIIAVQSKCDTVRAEAAPTIQDPDSVSNLPFAWRPLSLSAKSGYGWSGFTERLQAAVAWMRDPDHVGMPKIGAGRKRVREELLTLRKTQHLLSMGEFEALCQNDGGISSPDALLSWLHADGTVYYRKDLFNDQIVLDQQWALDAIYAVFDRQRGALKAVREMRGRFTREALARLVWQEYSQDEQDLFLSMMVSCGICFKHRMVREIGRDVQEYIAPDLLPDRAMVADDFNRHWKDGDEGEQATLSFPILHGGLIRTILSDIGGGKGSEHALYWNRGILARDGHSNGHFIIEQPEDEAEAEPEPEMGAPNGWRGDIRIRTQGDDAAGLLSRLLTLVHSTIDRIGLKGSELDSSVPWSPRGDHREDDKIPLSLVAMRPWNRNWFVSYAWDNQVFFVDCLCDAAQANGINILRDKNEIKLGDSIHGFMNKLKDGERVFVVLSDKYLRSANCMYELAEIWDRSQKDPDQFLPRICLWTMPDAKIWTATDRATYAVHWREQFNKLNAVVQEHGEDILGPSDRTALRNMRRFSTDVGEILATFADRIQPRTWADILKKGFAD</sequence>
<dbReference type="Gene3D" id="3.40.50.300">
    <property type="entry name" value="P-loop containing nucleotide triphosphate hydrolases"/>
    <property type="match status" value="1"/>
</dbReference>
<reference evidence="5 6" key="1">
    <citation type="submission" date="2017-07" db="EMBL/GenBank/DDBJ databases">
        <title>Niveispirillum cyanobacteriorum sp. nov., isolated from cyanobacterial aggregates in a eutrophic lake.</title>
        <authorList>
            <person name="Cai H."/>
        </authorList>
    </citation>
    <scope>NUCLEOTIDE SEQUENCE [LARGE SCALE GENOMIC DNA]</scope>
    <source>
        <strain evidence="6">TH1-14</strain>
    </source>
</reference>
<dbReference type="InterPro" id="IPR000157">
    <property type="entry name" value="TIR_dom"/>
</dbReference>
<dbReference type="Proteomes" id="UP000216998">
    <property type="component" value="Unassembled WGS sequence"/>
</dbReference>
<feature type="domain" description="COR" evidence="4">
    <location>
        <begin position="411"/>
        <end position="553"/>
    </location>
</feature>
<keyword evidence="6" id="KW-1185">Reference proteome</keyword>
<feature type="compositionally biased region" description="Acidic residues" evidence="2">
    <location>
        <begin position="628"/>
        <end position="637"/>
    </location>
</feature>
<evidence type="ECO:0008006" key="7">
    <source>
        <dbReference type="Google" id="ProtNLM"/>
    </source>
</evidence>
<dbReference type="OrthoDB" id="7811098at2"/>
<evidence type="ECO:0000259" key="4">
    <source>
        <dbReference type="Pfam" id="PF16095"/>
    </source>
</evidence>
<dbReference type="InterPro" id="IPR027417">
    <property type="entry name" value="P-loop_NTPase"/>
</dbReference>
<evidence type="ECO:0000256" key="2">
    <source>
        <dbReference type="SAM" id="MobiDB-lite"/>
    </source>
</evidence>
<dbReference type="PRINTS" id="PR00449">
    <property type="entry name" value="RASTRNSFRMNG"/>
</dbReference>
<feature type="compositionally biased region" description="Basic and acidic residues" evidence="2">
    <location>
        <begin position="1"/>
        <end position="13"/>
    </location>
</feature>
<feature type="region of interest" description="Disordered" evidence="2">
    <location>
        <begin position="628"/>
        <end position="647"/>
    </location>
</feature>
<dbReference type="SUPFAM" id="SSF52200">
    <property type="entry name" value="Toll/Interleukin receptor TIR domain"/>
    <property type="match status" value="1"/>
</dbReference>
<dbReference type="InterPro" id="IPR035897">
    <property type="entry name" value="Toll_tir_struct_dom_sf"/>
</dbReference>
<dbReference type="EMBL" id="NOXU01000023">
    <property type="protein sequence ID" value="OYQ36252.1"/>
    <property type="molecule type" value="Genomic_DNA"/>
</dbReference>
<organism evidence="5 6">
    <name type="scientific">Niveispirillum lacus</name>
    <dbReference type="NCBI Taxonomy" id="1981099"/>
    <lineage>
        <taxon>Bacteria</taxon>
        <taxon>Pseudomonadati</taxon>
        <taxon>Pseudomonadota</taxon>
        <taxon>Alphaproteobacteria</taxon>
        <taxon>Rhodospirillales</taxon>
        <taxon>Azospirillaceae</taxon>
        <taxon>Niveispirillum</taxon>
    </lineage>
</organism>
<proteinExistence type="predicted"/>
<dbReference type="InterPro" id="IPR032171">
    <property type="entry name" value="COR-A"/>
</dbReference>
<dbReference type="Gene3D" id="3.40.50.10140">
    <property type="entry name" value="Toll/interleukin-1 receptor homology (TIR) domain"/>
    <property type="match status" value="1"/>
</dbReference>
<protein>
    <recommendedName>
        <fullName evidence="7">TIR domain-containing protein</fullName>
    </recommendedName>
</protein>
<dbReference type="Gene3D" id="3.80.10.10">
    <property type="entry name" value="Ribonuclease Inhibitor"/>
    <property type="match status" value="1"/>
</dbReference>
<comment type="caution">
    <text evidence="5">The sequence shown here is derived from an EMBL/GenBank/DDBJ whole genome shotgun (WGS) entry which is preliminary data.</text>
</comment>
<dbReference type="Pfam" id="PF08477">
    <property type="entry name" value="Roc"/>
    <property type="match status" value="1"/>
</dbReference>
<dbReference type="SUPFAM" id="SSF52540">
    <property type="entry name" value="P-loop containing nucleoside triphosphate hydrolases"/>
    <property type="match status" value="1"/>
</dbReference>
<evidence type="ECO:0000313" key="5">
    <source>
        <dbReference type="EMBL" id="OYQ36252.1"/>
    </source>
</evidence>
<dbReference type="AlphaFoldDB" id="A0A255Z486"/>